<dbReference type="Proteomes" id="UP000593577">
    <property type="component" value="Unassembled WGS sequence"/>
</dbReference>
<protein>
    <submittedName>
        <fullName evidence="1">Uncharacterized protein</fullName>
    </submittedName>
</protein>
<evidence type="ECO:0000313" key="1">
    <source>
        <dbReference type="EMBL" id="MBA0697801.1"/>
    </source>
</evidence>
<reference evidence="1 2" key="1">
    <citation type="journal article" date="2019" name="Genome Biol. Evol.">
        <title>Insights into the evolution of the New World diploid cottons (Gossypium, subgenus Houzingenia) based on genome sequencing.</title>
        <authorList>
            <person name="Grover C.E."/>
            <person name="Arick M.A. 2nd"/>
            <person name="Thrash A."/>
            <person name="Conover J.L."/>
            <person name="Sanders W.S."/>
            <person name="Peterson D.G."/>
            <person name="Frelichowski J.E."/>
            <person name="Scheffler J.A."/>
            <person name="Scheffler B.E."/>
            <person name="Wendel J.F."/>
        </authorList>
    </citation>
    <scope>NUCLEOTIDE SEQUENCE [LARGE SCALE GENOMIC DNA]</scope>
    <source>
        <strain evidence="1">185</strain>
        <tissue evidence="1">Leaf</tissue>
    </source>
</reference>
<dbReference type="AlphaFoldDB" id="A0A7J8YDZ0"/>
<organism evidence="1 2">
    <name type="scientific">Gossypium aridum</name>
    <name type="common">American cotton</name>
    <name type="synonym">Erioxylum aridum</name>
    <dbReference type="NCBI Taxonomy" id="34290"/>
    <lineage>
        <taxon>Eukaryota</taxon>
        <taxon>Viridiplantae</taxon>
        <taxon>Streptophyta</taxon>
        <taxon>Embryophyta</taxon>
        <taxon>Tracheophyta</taxon>
        <taxon>Spermatophyta</taxon>
        <taxon>Magnoliopsida</taxon>
        <taxon>eudicotyledons</taxon>
        <taxon>Gunneridae</taxon>
        <taxon>Pentapetalae</taxon>
        <taxon>rosids</taxon>
        <taxon>malvids</taxon>
        <taxon>Malvales</taxon>
        <taxon>Malvaceae</taxon>
        <taxon>Malvoideae</taxon>
        <taxon>Gossypium</taxon>
    </lineage>
</organism>
<comment type="caution">
    <text evidence="1">The sequence shown here is derived from an EMBL/GenBank/DDBJ whole genome shotgun (WGS) entry which is preliminary data.</text>
</comment>
<gene>
    <name evidence="1" type="ORF">Goari_021326</name>
</gene>
<accession>A0A7J8YDZ0</accession>
<dbReference type="EMBL" id="JABFAA010000012">
    <property type="protein sequence ID" value="MBA0697801.1"/>
    <property type="molecule type" value="Genomic_DNA"/>
</dbReference>
<name>A0A7J8YDZ0_GOSAI</name>
<evidence type="ECO:0000313" key="2">
    <source>
        <dbReference type="Proteomes" id="UP000593577"/>
    </source>
</evidence>
<proteinExistence type="predicted"/>
<sequence>MPGRPSQLIENYLRKAGFLARSQYRLGVQVGPETH</sequence>
<keyword evidence="2" id="KW-1185">Reference proteome</keyword>